<keyword evidence="1" id="KW-0812">Transmembrane</keyword>
<proteinExistence type="predicted"/>
<reference evidence="3" key="1">
    <citation type="submission" date="2018-08" db="EMBL/GenBank/DDBJ databases">
        <authorList>
            <person name="Blom J."/>
        </authorList>
    </citation>
    <scope>NUCLEOTIDE SEQUENCE [LARGE SCALE GENOMIC DNA]</scope>
    <source>
        <strain evidence="3">CCOS 865</strain>
    </source>
</reference>
<feature type="transmembrane region" description="Helical" evidence="1">
    <location>
        <begin position="142"/>
        <end position="161"/>
    </location>
</feature>
<evidence type="ECO:0000313" key="3">
    <source>
        <dbReference type="Proteomes" id="UP000263595"/>
    </source>
</evidence>
<feature type="transmembrane region" description="Helical" evidence="1">
    <location>
        <begin position="182"/>
        <end position="207"/>
    </location>
</feature>
<protein>
    <submittedName>
        <fullName evidence="2">Putative membrane protein</fullName>
    </submittedName>
</protein>
<dbReference type="EMBL" id="UNOZ01000013">
    <property type="protein sequence ID" value="SYX90002.1"/>
    <property type="molecule type" value="Genomic_DNA"/>
</dbReference>
<keyword evidence="3" id="KW-1185">Reference proteome</keyword>
<feature type="transmembrane region" description="Helical" evidence="1">
    <location>
        <begin position="36"/>
        <end position="53"/>
    </location>
</feature>
<feature type="transmembrane region" description="Helical" evidence="1">
    <location>
        <begin position="219"/>
        <end position="242"/>
    </location>
</feature>
<name>A0A383RSH1_9PSED</name>
<dbReference type="AlphaFoldDB" id="A0A383RSH1"/>
<feature type="transmembrane region" description="Helical" evidence="1">
    <location>
        <begin position="278"/>
        <end position="296"/>
    </location>
</feature>
<evidence type="ECO:0000313" key="2">
    <source>
        <dbReference type="EMBL" id="SYX90002.1"/>
    </source>
</evidence>
<feature type="transmembrane region" description="Helical" evidence="1">
    <location>
        <begin position="60"/>
        <end position="82"/>
    </location>
</feature>
<keyword evidence="1" id="KW-1133">Transmembrane helix</keyword>
<gene>
    <name evidence="2" type="ORF">CCOS865_02268</name>
</gene>
<sequence>MAMTAFETLSSAIKLHYWAVPGPLADLVRMSLPASLIAWAVFAICAAGVPFTVKSTRAQIIGFGIAIIGALLICVSSTSSALTAKRALPALQQQIAEIDAKTRDHTLSAEQRTSLAEDRAEFEQQVEKQEALIDLASLMTNFAAMTLGGFGAGLLTAVATTTRTREEEEALDAPVFANILLGLRYCFCGVIGSSILTTVALLIAAGMGWISTQPYQSGYIVACFSLMVAAVLAQIGYCLAVVQSAPRPRPLGSVVLGLIAAYLYVMGISLAADFLGGWVWLNVVVVLLFGNVRQCLRLQRSVA</sequence>
<feature type="transmembrane region" description="Helical" evidence="1">
    <location>
        <begin position="254"/>
        <end position="272"/>
    </location>
</feature>
<keyword evidence="1" id="KW-0472">Membrane</keyword>
<accession>A0A383RSH1</accession>
<evidence type="ECO:0000256" key="1">
    <source>
        <dbReference type="SAM" id="Phobius"/>
    </source>
</evidence>
<organism evidence="2 3">
    <name type="scientific">Pseudomonas reidholzensis</name>
    <dbReference type="NCBI Taxonomy" id="1785162"/>
    <lineage>
        <taxon>Bacteria</taxon>
        <taxon>Pseudomonadati</taxon>
        <taxon>Pseudomonadota</taxon>
        <taxon>Gammaproteobacteria</taxon>
        <taxon>Pseudomonadales</taxon>
        <taxon>Pseudomonadaceae</taxon>
        <taxon>Pseudomonas</taxon>
    </lineage>
</organism>
<dbReference type="Proteomes" id="UP000263595">
    <property type="component" value="Unassembled WGS sequence"/>
</dbReference>